<evidence type="ECO:0000313" key="1">
    <source>
        <dbReference type="EMBL" id="VAV86207.1"/>
    </source>
</evidence>
<protein>
    <submittedName>
        <fullName evidence="1">Uncharacterized protein</fullName>
    </submittedName>
</protein>
<gene>
    <name evidence="1" type="ORF">MNBD_BACTEROID02-243</name>
</gene>
<reference evidence="1" key="1">
    <citation type="submission" date="2018-06" db="EMBL/GenBank/DDBJ databases">
        <authorList>
            <person name="Zhirakovskaya E."/>
        </authorList>
    </citation>
    <scope>NUCLEOTIDE SEQUENCE</scope>
</reference>
<organism evidence="1">
    <name type="scientific">hydrothermal vent metagenome</name>
    <dbReference type="NCBI Taxonomy" id="652676"/>
    <lineage>
        <taxon>unclassified sequences</taxon>
        <taxon>metagenomes</taxon>
        <taxon>ecological metagenomes</taxon>
    </lineage>
</organism>
<accession>A0A3B0R3H4</accession>
<proteinExistence type="predicted"/>
<sequence>MYKKFILILSFLTFSISYGQYDWTPGKLVLKNGQTLKGLIKLPSGSNSFISMGKSKLQFKKNKKSSKKKFGETQVNKVFFFGISNSEIGYYEYVAISRKRKALFKLIINGKAKLYTRTVRVTTNIGFQDKDNLYGQSRYAEVKEFYVIRERETVATRLIGSKSLNSFKQHALNYFSDCKDLSSYISDDLYEEYDIRELINDYNILCN</sequence>
<name>A0A3B0R3H4_9ZZZZ</name>
<dbReference type="EMBL" id="UOEB01000304">
    <property type="protein sequence ID" value="VAV86207.1"/>
    <property type="molecule type" value="Genomic_DNA"/>
</dbReference>
<dbReference type="AlphaFoldDB" id="A0A3B0R3H4"/>